<dbReference type="Pfam" id="PF00480">
    <property type="entry name" value="ROK"/>
    <property type="match status" value="1"/>
</dbReference>
<dbReference type="InterPro" id="IPR036390">
    <property type="entry name" value="WH_DNA-bd_sf"/>
</dbReference>
<comment type="similarity">
    <text evidence="2">Belongs to the ROK (NagC/XylR) family.</text>
</comment>
<gene>
    <name evidence="6" type="ORF">ACE41H_08970</name>
</gene>
<evidence type="ECO:0000256" key="2">
    <source>
        <dbReference type="ARBA" id="ARBA00006479"/>
    </source>
</evidence>
<dbReference type="SMART" id="SM00419">
    <property type="entry name" value="HTH_CRP"/>
    <property type="match status" value="1"/>
</dbReference>
<dbReference type="Proteomes" id="UP001580346">
    <property type="component" value="Unassembled WGS sequence"/>
</dbReference>
<dbReference type="PANTHER" id="PTHR18964">
    <property type="entry name" value="ROK (REPRESSOR, ORF, KINASE) FAMILY"/>
    <property type="match status" value="1"/>
</dbReference>
<keyword evidence="7" id="KW-1185">Reference proteome</keyword>
<name>A0ABV5ARU8_9BACL</name>
<dbReference type="InterPro" id="IPR043129">
    <property type="entry name" value="ATPase_NBD"/>
</dbReference>
<dbReference type="InterPro" id="IPR005471">
    <property type="entry name" value="Tscrpt_reg_IclR_N"/>
</dbReference>
<dbReference type="Gene3D" id="1.10.10.10">
    <property type="entry name" value="Winged helix-like DNA-binding domain superfamily/Winged helix DNA-binding domain"/>
    <property type="match status" value="1"/>
</dbReference>
<evidence type="ECO:0000313" key="7">
    <source>
        <dbReference type="Proteomes" id="UP001580346"/>
    </source>
</evidence>
<comment type="function">
    <text evidence="1">Transcriptional repressor of xylose-utilizing enzymes.</text>
</comment>
<evidence type="ECO:0000256" key="1">
    <source>
        <dbReference type="ARBA" id="ARBA00002486"/>
    </source>
</evidence>
<feature type="domain" description="HTH crp-type" evidence="5">
    <location>
        <begin position="27"/>
        <end position="82"/>
    </location>
</feature>
<keyword evidence="3" id="KW-0859">Xylose metabolism</keyword>
<keyword evidence="4" id="KW-0175">Coiled coil</keyword>
<evidence type="ECO:0000313" key="6">
    <source>
        <dbReference type="EMBL" id="MFB5266918.1"/>
    </source>
</evidence>
<evidence type="ECO:0000256" key="4">
    <source>
        <dbReference type="SAM" id="Coils"/>
    </source>
</evidence>
<dbReference type="Gene3D" id="3.30.420.40">
    <property type="match status" value="2"/>
</dbReference>
<proteinExistence type="inferred from homology"/>
<dbReference type="PANTHER" id="PTHR18964:SF149">
    <property type="entry name" value="BIFUNCTIONAL UDP-N-ACETYLGLUCOSAMINE 2-EPIMERASE_N-ACETYLMANNOSAMINE KINASE"/>
    <property type="match status" value="1"/>
</dbReference>
<dbReference type="PROSITE" id="PS01125">
    <property type="entry name" value="ROK"/>
    <property type="match status" value="1"/>
</dbReference>
<keyword evidence="3" id="KW-0119">Carbohydrate metabolism</keyword>
<accession>A0ABV5ARU8</accession>
<dbReference type="InterPro" id="IPR049874">
    <property type="entry name" value="ROK_cs"/>
</dbReference>
<dbReference type="InterPro" id="IPR018335">
    <property type="entry name" value="Tscrpt_reg_HTH_Crp-type_CS"/>
</dbReference>
<reference evidence="6 7" key="1">
    <citation type="submission" date="2024-09" db="EMBL/GenBank/DDBJ databases">
        <title>Paenibacillus zeirhizospherea sp. nov., isolated from surface of the maize (Zea mays) roots in a horticulture field, Hungary.</title>
        <authorList>
            <person name="Marton D."/>
            <person name="Farkas M."/>
            <person name="Bedics A."/>
            <person name="Toth E."/>
            <person name="Tancsics A."/>
            <person name="Boka K."/>
            <person name="Maroti G."/>
            <person name="Kriszt B."/>
            <person name="Cserhati M."/>
        </authorList>
    </citation>
    <scope>NUCLEOTIDE SEQUENCE [LARGE SCALE GENOMIC DNA]</scope>
    <source>
        <strain evidence="6 7">KCTC 33519</strain>
    </source>
</reference>
<evidence type="ECO:0000259" key="5">
    <source>
        <dbReference type="SMART" id="SM00419"/>
    </source>
</evidence>
<sequence length="404" mass="44525">MEGKMPVFLEKHDQELMRKKNRMLVFNSIQQHHPISRTDIARLSGMSAATVGRVVADLIELGLVKETDQISGGVGRKATMLELNLESIMTVGIEVDRNLTKVALVDLSGRIIVENQQLIDQNEKQLDNLIDAIVRLVAEMAAEQGIPHSKFIGAGVGLPGIIDSEQGVVVFSAQLGWRNVPFAERLEARLNMPVVLDNDLKVKALGESSFRSLDVIPAETVENITALVSIGSGLGAALIMNQKIYRGSRNIAGEIGHSIIDPNGKLCECGKRGCLQTYITDLALLQEANQIREVSSLQELFRYMEQGEPWAKSIIDRACSYIAITINNVVCTYNPNSIILTGKFIEEHPGMFEAVNLKLQEFIGEHFSGSFEMFRSKLGERSVMIGAAKLVLQQQIDYGLVHKS</sequence>
<dbReference type="RefSeq" id="WP_375354870.1">
    <property type="nucleotide sequence ID" value="NZ_JBHHMI010000006.1"/>
</dbReference>
<feature type="coiled-coil region" evidence="4">
    <location>
        <begin position="112"/>
        <end position="139"/>
    </location>
</feature>
<dbReference type="SUPFAM" id="SSF46785">
    <property type="entry name" value="Winged helix' DNA-binding domain"/>
    <property type="match status" value="1"/>
</dbReference>
<organism evidence="6 7">
    <name type="scientific">Paenibacillus enshidis</name>
    <dbReference type="NCBI Taxonomy" id="1458439"/>
    <lineage>
        <taxon>Bacteria</taxon>
        <taxon>Bacillati</taxon>
        <taxon>Bacillota</taxon>
        <taxon>Bacilli</taxon>
        <taxon>Bacillales</taxon>
        <taxon>Paenibacillaceae</taxon>
        <taxon>Paenibacillus</taxon>
    </lineage>
</organism>
<dbReference type="Pfam" id="PF09339">
    <property type="entry name" value="HTH_IclR"/>
    <property type="match status" value="1"/>
</dbReference>
<dbReference type="InterPro" id="IPR000600">
    <property type="entry name" value="ROK"/>
</dbReference>
<dbReference type="SUPFAM" id="SSF53067">
    <property type="entry name" value="Actin-like ATPase domain"/>
    <property type="match status" value="1"/>
</dbReference>
<evidence type="ECO:0000256" key="3">
    <source>
        <dbReference type="ARBA" id="ARBA00022629"/>
    </source>
</evidence>
<protein>
    <submittedName>
        <fullName evidence="6">ROK family transcriptional regulator</fullName>
    </submittedName>
</protein>
<dbReference type="EMBL" id="JBHHMI010000006">
    <property type="protein sequence ID" value="MFB5266918.1"/>
    <property type="molecule type" value="Genomic_DNA"/>
</dbReference>
<dbReference type="InterPro" id="IPR012318">
    <property type="entry name" value="HTH_CRP"/>
</dbReference>
<dbReference type="InterPro" id="IPR036388">
    <property type="entry name" value="WH-like_DNA-bd_sf"/>
</dbReference>
<comment type="caution">
    <text evidence="6">The sequence shown here is derived from an EMBL/GenBank/DDBJ whole genome shotgun (WGS) entry which is preliminary data.</text>
</comment>
<dbReference type="PROSITE" id="PS00042">
    <property type="entry name" value="HTH_CRP_1"/>
    <property type="match status" value="1"/>
</dbReference>